<dbReference type="InterPro" id="IPR036691">
    <property type="entry name" value="Endo/exonu/phosph_ase_sf"/>
</dbReference>
<dbReference type="Proteomes" id="UP000218731">
    <property type="component" value="Chromosome 1"/>
</dbReference>
<dbReference type="EMBL" id="CP061723">
    <property type="protein sequence ID" value="QOC96440.1"/>
    <property type="molecule type" value="Genomic_DNA"/>
</dbReference>
<evidence type="ECO:0000259" key="1">
    <source>
        <dbReference type="Pfam" id="PF03372"/>
    </source>
</evidence>
<dbReference type="EMBL" id="AP015029">
    <property type="protein sequence ID" value="BAW24509.1"/>
    <property type="molecule type" value="Genomic_DNA"/>
</dbReference>
<keyword evidence="2" id="KW-0378">Hydrolase</keyword>
<dbReference type="PANTHER" id="PTHR12121:SF36">
    <property type="entry name" value="ENDONUCLEASE_EXONUCLEASE_PHOSPHATASE DOMAIN-CONTAINING PROTEIN"/>
    <property type="match status" value="1"/>
</dbReference>
<name>A0A1L7NG97_PSEPU</name>
<evidence type="ECO:0000313" key="4">
    <source>
        <dbReference type="Proteomes" id="UP000218731"/>
    </source>
</evidence>
<feature type="domain" description="Endonuclease/exonuclease/phosphatase" evidence="1">
    <location>
        <begin position="33"/>
        <end position="272"/>
    </location>
</feature>
<keyword evidence="2" id="KW-0255">Endonuclease</keyword>
<dbReference type="SUPFAM" id="SSF56219">
    <property type="entry name" value="DNase I-like"/>
    <property type="match status" value="1"/>
</dbReference>
<protein>
    <submittedName>
        <fullName evidence="2 3">Endonuclease/exonuclease/phosphatase</fullName>
    </submittedName>
</protein>
<evidence type="ECO:0000313" key="5">
    <source>
        <dbReference type="Proteomes" id="UP000516786"/>
    </source>
</evidence>
<dbReference type="GO" id="GO:0004519">
    <property type="term" value="F:endonuclease activity"/>
    <property type="evidence" value="ECO:0007669"/>
    <property type="project" value="UniProtKB-KW"/>
</dbReference>
<dbReference type="InterPro" id="IPR005135">
    <property type="entry name" value="Endo/exonuclease/phosphatase"/>
</dbReference>
<dbReference type="Proteomes" id="UP000516786">
    <property type="component" value="Chromosome"/>
</dbReference>
<evidence type="ECO:0000313" key="2">
    <source>
        <dbReference type="EMBL" id="BAW24509.1"/>
    </source>
</evidence>
<dbReference type="RefSeq" id="WP_023047563.1">
    <property type="nucleotide sequence ID" value="NZ_AP015029.1"/>
</dbReference>
<evidence type="ECO:0000313" key="3">
    <source>
        <dbReference type="EMBL" id="QOC96440.1"/>
    </source>
</evidence>
<keyword evidence="2" id="KW-0540">Nuclease</keyword>
<dbReference type="Gene3D" id="3.60.10.10">
    <property type="entry name" value="Endonuclease/exonuclease/phosphatase"/>
    <property type="match status" value="1"/>
</dbReference>
<dbReference type="AlphaFoldDB" id="A0A1L7NG97"/>
<dbReference type="PANTHER" id="PTHR12121">
    <property type="entry name" value="CARBON CATABOLITE REPRESSOR PROTEIN 4"/>
    <property type="match status" value="1"/>
</dbReference>
<proteinExistence type="predicted"/>
<reference evidence="2 4" key="1">
    <citation type="submission" date="2015-11" db="EMBL/GenBank/DDBJ databases">
        <title>Complete genome sequencing of a biphenyl-degrading bacterium, Pseudomonas putida KF715 (=NBRC110667).</title>
        <authorList>
            <person name="Suenaga H."/>
            <person name="Fujihara N."/>
            <person name="Watanabe T."/>
            <person name="Hirose J."/>
            <person name="Kimura N."/>
            <person name="Yamazoe A."/>
            <person name="Hosoyama A."/>
            <person name="Shimodaira J."/>
            <person name="Furukawa K."/>
        </authorList>
    </citation>
    <scope>NUCLEOTIDE SEQUENCE [LARGE SCALE GENOMIC DNA]</scope>
    <source>
        <strain evidence="2 4">KF715</strain>
    </source>
</reference>
<organism evidence="2 4">
    <name type="scientific">Pseudomonas putida</name>
    <name type="common">Arthrobacter siderocapsulatus</name>
    <dbReference type="NCBI Taxonomy" id="303"/>
    <lineage>
        <taxon>Bacteria</taxon>
        <taxon>Pseudomonadati</taxon>
        <taxon>Pseudomonadota</taxon>
        <taxon>Gammaproteobacteria</taxon>
        <taxon>Pseudomonadales</taxon>
        <taxon>Pseudomonadaceae</taxon>
        <taxon>Pseudomonas</taxon>
    </lineage>
</organism>
<sequence length="284" mass="31767">MRVSIYQPILLALLILVLPGNVWAGLPESLKVMSFNVRTPVDAAPGKRWEDRRAAMVTMILDVQPAVIGTQELVQEQADYLAAHLPGYRWFGEGRRGGDGDEHMGVFYDSTQMTAEQWGDFWLSDTPDVAGSVSWGNLFPRMVSWALFRRIEDGRRFYFLNTHLPYRAEDETARVKGAELIAARVDKLPIGVPVVLTGDFNAEPGSSAYLALSRVLQDTRPVVKTPRGPSNTFHGFTGKATVRVDWVLERGFHARSFVTDDRLINGVLPSDHFPVVVELEWTSP</sequence>
<dbReference type="GO" id="GO:0000175">
    <property type="term" value="F:3'-5'-RNA exonuclease activity"/>
    <property type="evidence" value="ECO:0007669"/>
    <property type="project" value="TreeGrafter"/>
</dbReference>
<dbReference type="CDD" id="cd09083">
    <property type="entry name" value="EEP-1"/>
    <property type="match status" value="1"/>
</dbReference>
<keyword evidence="2" id="KW-0269">Exonuclease</keyword>
<dbReference type="Pfam" id="PF03372">
    <property type="entry name" value="Exo_endo_phos"/>
    <property type="match status" value="1"/>
</dbReference>
<reference evidence="3 5" key="2">
    <citation type="submission" date="2020-09" db="EMBL/GenBank/DDBJ databases">
        <title>Co-existence of a novel multidrug-resistance efflux pump with carbapenem resistance gene blaVIM-2 in one megaplasmid in Pseudomonas putida.</title>
        <authorList>
            <person name="Peng K."/>
            <person name="Li R."/>
        </authorList>
    </citation>
    <scope>NUCLEOTIDE SEQUENCE [LARGE SCALE GENOMIC DNA]</scope>
    <source>
        <strain evidence="3 5">ZXPA-20</strain>
    </source>
</reference>
<accession>A0A1L7NG97</accession>
<gene>
    <name evidence="3" type="ORF">ID616_20450</name>
    <name evidence="2" type="ORF">KF715C_ch39360</name>
</gene>
<dbReference type="InterPro" id="IPR050410">
    <property type="entry name" value="CCR4/nocturin_mRNA_transcr"/>
</dbReference>